<comment type="cofactor">
    <cofactor evidence="1">
        <name>FMN</name>
        <dbReference type="ChEBI" id="CHEBI:58210"/>
    </cofactor>
</comment>
<dbReference type="RefSeq" id="WP_344166927.1">
    <property type="nucleotide sequence ID" value="NZ_BAAARY010000001.1"/>
</dbReference>
<reference evidence="6" key="1">
    <citation type="journal article" date="2019" name="Int. J. Syst. Evol. Microbiol.">
        <title>The Global Catalogue of Microorganisms (GCM) 10K type strain sequencing project: providing services to taxonomists for standard genome sequencing and annotation.</title>
        <authorList>
            <consortium name="The Broad Institute Genomics Platform"/>
            <consortium name="The Broad Institute Genome Sequencing Center for Infectious Disease"/>
            <person name="Wu L."/>
            <person name="Ma J."/>
        </authorList>
    </citation>
    <scope>NUCLEOTIDE SEQUENCE [LARGE SCALE GENOMIC DNA]</scope>
    <source>
        <strain evidence="6">JCM 3367</strain>
    </source>
</reference>
<dbReference type="SMART" id="SM00903">
    <property type="entry name" value="Flavin_Reduct"/>
    <property type="match status" value="1"/>
</dbReference>
<evidence type="ECO:0000259" key="4">
    <source>
        <dbReference type="SMART" id="SM00903"/>
    </source>
</evidence>
<comment type="caution">
    <text evidence="5">The sequence shown here is derived from an EMBL/GenBank/DDBJ whole genome shotgun (WGS) entry which is preliminary data.</text>
</comment>
<proteinExistence type="inferred from homology"/>
<dbReference type="EMBL" id="BAAARY010000001">
    <property type="protein sequence ID" value="GAA2511251.1"/>
    <property type="molecule type" value="Genomic_DNA"/>
</dbReference>
<keyword evidence="2" id="KW-0285">Flavoprotein</keyword>
<evidence type="ECO:0000256" key="2">
    <source>
        <dbReference type="ARBA" id="ARBA00022630"/>
    </source>
</evidence>
<feature type="domain" description="Flavin reductase like" evidence="4">
    <location>
        <begin position="8"/>
        <end position="155"/>
    </location>
</feature>
<evidence type="ECO:0000313" key="6">
    <source>
        <dbReference type="Proteomes" id="UP001499978"/>
    </source>
</evidence>
<dbReference type="InterPro" id="IPR012349">
    <property type="entry name" value="Split_barrel_FMN-bd"/>
</dbReference>
<dbReference type="Gene3D" id="2.30.110.10">
    <property type="entry name" value="Electron Transport, Fmn-binding Protein, Chain A"/>
    <property type="match status" value="1"/>
</dbReference>
<evidence type="ECO:0000313" key="5">
    <source>
        <dbReference type="EMBL" id="GAA2511251.1"/>
    </source>
</evidence>
<name>A0ABP6A659_9ACTN</name>
<gene>
    <name evidence="5" type="ORF">GCM10010201_02660</name>
</gene>
<dbReference type="PANTHER" id="PTHR43567:SF1">
    <property type="entry name" value="FLAVOREDOXIN"/>
    <property type="match status" value="1"/>
</dbReference>
<dbReference type="InterPro" id="IPR052174">
    <property type="entry name" value="Flavoredoxin"/>
</dbReference>
<protein>
    <recommendedName>
        <fullName evidence="4">Flavin reductase like domain-containing protein</fullName>
    </recommendedName>
</protein>
<evidence type="ECO:0000256" key="3">
    <source>
        <dbReference type="ARBA" id="ARBA00038054"/>
    </source>
</evidence>
<dbReference type="InterPro" id="IPR002563">
    <property type="entry name" value="Flavin_Rdtase-like_dom"/>
</dbReference>
<dbReference type="PANTHER" id="PTHR43567">
    <property type="entry name" value="FLAVOREDOXIN-RELATED-RELATED"/>
    <property type="match status" value="1"/>
</dbReference>
<organism evidence="5 6">
    <name type="scientific">Pilimelia columellifera subsp. columellifera</name>
    <dbReference type="NCBI Taxonomy" id="706583"/>
    <lineage>
        <taxon>Bacteria</taxon>
        <taxon>Bacillati</taxon>
        <taxon>Actinomycetota</taxon>
        <taxon>Actinomycetes</taxon>
        <taxon>Micromonosporales</taxon>
        <taxon>Micromonosporaceae</taxon>
        <taxon>Pilimelia</taxon>
    </lineage>
</organism>
<keyword evidence="6" id="KW-1185">Reference proteome</keyword>
<dbReference type="SUPFAM" id="SSF50475">
    <property type="entry name" value="FMN-binding split barrel"/>
    <property type="match status" value="1"/>
</dbReference>
<dbReference type="Pfam" id="PF01613">
    <property type="entry name" value="Flavin_Reduct"/>
    <property type="match status" value="1"/>
</dbReference>
<sequence>MTQLWKKLTSTVGLVTVPDGDGLNVMSAEWSYFVNKEPLYVAVVLGPRAVSHVLLATAGRFAVTFCGEHQADLADFAGSFTARDLDKTSSQGLAFGEPTPDGVPWVTGGVLAVECVLRQVVPMPVHRMYIGEVVAAHEPDQPVHPLVKHGGMFTLGPPAARRAVIAAAAITPRGALRVGATAPPSTHGAGWRVTLNRPDGTNVDLGEHHASGHGDLLTDIALPRHLTAADVVGSSVTVARGEAATGTARVSGPGPRR</sequence>
<comment type="similarity">
    <text evidence="3">Belongs to the flavoredoxin family.</text>
</comment>
<dbReference type="Proteomes" id="UP001499978">
    <property type="component" value="Unassembled WGS sequence"/>
</dbReference>
<accession>A0ABP6A659</accession>
<evidence type="ECO:0000256" key="1">
    <source>
        <dbReference type="ARBA" id="ARBA00001917"/>
    </source>
</evidence>